<dbReference type="SUPFAM" id="SSF55418">
    <property type="entry name" value="eIF4e-like"/>
    <property type="match status" value="1"/>
</dbReference>
<feature type="region of interest" description="Disordered" evidence="1">
    <location>
        <begin position="240"/>
        <end position="272"/>
    </location>
</feature>
<dbReference type="Pfam" id="PF01652">
    <property type="entry name" value="IF4E"/>
    <property type="match status" value="1"/>
</dbReference>
<dbReference type="InterPro" id="IPR023398">
    <property type="entry name" value="TIF_eIF4e-like"/>
</dbReference>
<gene>
    <name evidence="2" type="ORF">OVN521_LOCUS29481</name>
</gene>
<comment type="caution">
    <text evidence="2">The sequence shown here is derived from an EMBL/GenBank/DDBJ whole genome shotgun (WGS) entry which is preliminary data.</text>
</comment>
<evidence type="ECO:0000313" key="2">
    <source>
        <dbReference type="EMBL" id="CAF4259484.1"/>
    </source>
</evidence>
<reference evidence="2" key="1">
    <citation type="submission" date="2021-02" db="EMBL/GenBank/DDBJ databases">
        <authorList>
            <person name="Nowell W R."/>
        </authorList>
    </citation>
    <scope>NUCLEOTIDE SEQUENCE</scope>
</reference>
<feature type="non-terminal residue" evidence="2">
    <location>
        <position position="1"/>
    </location>
</feature>
<dbReference type="Gene3D" id="3.30.760.10">
    <property type="entry name" value="RNA Cap, Translation Initiation Factor Eif4e"/>
    <property type="match status" value="1"/>
</dbReference>
<evidence type="ECO:0000256" key="1">
    <source>
        <dbReference type="SAM" id="MobiDB-lite"/>
    </source>
</evidence>
<proteinExistence type="predicted"/>
<dbReference type="GO" id="GO:0003743">
    <property type="term" value="F:translation initiation factor activity"/>
    <property type="evidence" value="ECO:0007669"/>
    <property type="project" value="InterPro"/>
</dbReference>
<accession>A0A820F770</accession>
<sequence length="387" mass="43078">LLSLIGDQYGEDAHNVNGCVVSVRSKGDRISLWTRDWRNVDVTKRIGSRFREVADIPRSMQLIFEVIVANTTYVVPATSDLINQTTTSSINISSGNVSIRENTDPLAITYTETNHQPSYTPVLTDLTNSVSFSSPRVQPTHTTSTSLLPGTFFSPVMRNVNDCSSSLSLSSTHPAQNALTANSALSNSSSKPMDALVDVIERYMTSTCAQISNKKQKRSIERQYGESLTSMDVFMRLKQKENAKNKKATRRPRSMLNQSNSTKRPRKSKNPQQFLMDIDALDDNNSTQYSNGLFPSSSYNYTDAINPKMAYVPSTSSTTNFIANPPTVQYVMPTQSDYPTCYRCYSILYTDIIHCVKCNRSCCYPCAQPSFSSTTVICECCMIQDAL</sequence>
<dbReference type="Proteomes" id="UP000663866">
    <property type="component" value="Unassembled WGS sequence"/>
</dbReference>
<name>A0A820F770_9BILA</name>
<dbReference type="InterPro" id="IPR001040">
    <property type="entry name" value="TIF_eIF_4E"/>
</dbReference>
<evidence type="ECO:0000313" key="3">
    <source>
        <dbReference type="Proteomes" id="UP000663866"/>
    </source>
</evidence>
<dbReference type="GO" id="GO:0003723">
    <property type="term" value="F:RNA binding"/>
    <property type="evidence" value="ECO:0007669"/>
    <property type="project" value="InterPro"/>
</dbReference>
<organism evidence="2 3">
    <name type="scientific">Rotaria magnacalcarata</name>
    <dbReference type="NCBI Taxonomy" id="392030"/>
    <lineage>
        <taxon>Eukaryota</taxon>
        <taxon>Metazoa</taxon>
        <taxon>Spiralia</taxon>
        <taxon>Gnathifera</taxon>
        <taxon>Rotifera</taxon>
        <taxon>Eurotatoria</taxon>
        <taxon>Bdelloidea</taxon>
        <taxon>Philodinida</taxon>
        <taxon>Philodinidae</taxon>
        <taxon>Rotaria</taxon>
    </lineage>
</organism>
<dbReference type="EMBL" id="CAJOBG010009131">
    <property type="protein sequence ID" value="CAF4259484.1"/>
    <property type="molecule type" value="Genomic_DNA"/>
</dbReference>
<keyword evidence="3" id="KW-1185">Reference proteome</keyword>
<dbReference type="AlphaFoldDB" id="A0A820F770"/>
<protein>
    <submittedName>
        <fullName evidence="2">Uncharacterized protein</fullName>
    </submittedName>
</protein>